<dbReference type="InterPro" id="IPR024079">
    <property type="entry name" value="MetalloPept_cat_dom_sf"/>
</dbReference>
<proteinExistence type="predicted"/>
<keyword evidence="3 4" id="KW-0862">Zinc</keyword>
<comment type="function">
    <text evidence="2">Zinc metalloprotease. Provoques deadhesion of endothelial cells from cell cultures, and also degradation of fibronectin, fibrinogen and gelatin in vitro. Its role in the venom is not fully understood but it might act as a spreading factor that facilitates diffusion of other venom toxins. Alternatively, it might be involved in the proteolytic processing of other venom toxins or it might play a role in extra-oral digestion of prey.</text>
</comment>
<comment type="cofactor">
    <cofactor evidence="3 4">
        <name>Zn(2+)</name>
        <dbReference type="ChEBI" id="CHEBI:29105"/>
    </cofactor>
    <text evidence="3 4">Binds 1 zinc ion per subunit.</text>
</comment>
<feature type="chain" id="PRO_5043087164" description="Metalloendopeptidase" evidence="4">
    <location>
        <begin position="22"/>
        <end position="251"/>
    </location>
</feature>
<keyword evidence="3 4" id="KW-0645">Protease</keyword>
<dbReference type="PROSITE" id="PS51864">
    <property type="entry name" value="ASTACIN"/>
    <property type="match status" value="1"/>
</dbReference>
<keyword evidence="3 4" id="KW-0378">Hydrolase</keyword>
<dbReference type="AlphaFoldDB" id="A0AAV2BBQ4"/>
<dbReference type="InterPro" id="IPR006026">
    <property type="entry name" value="Peptidase_Metallo"/>
</dbReference>
<feature type="binding site" evidence="3">
    <location>
        <position position="149"/>
    </location>
    <ligand>
        <name>Zn(2+)</name>
        <dbReference type="ChEBI" id="CHEBI:29105"/>
        <note>catalytic</note>
    </ligand>
</feature>
<dbReference type="GO" id="GO:0006508">
    <property type="term" value="P:proteolysis"/>
    <property type="evidence" value="ECO:0007669"/>
    <property type="project" value="UniProtKB-KW"/>
</dbReference>
<dbReference type="PRINTS" id="PR00480">
    <property type="entry name" value="ASTACIN"/>
</dbReference>
<dbReference type="InterPro" id="IPR001506">
    <property type="entry name" value="Peptidase_M12A"/>
</dbReference>
<feature type="binding site" evidence="3">
    <location>
        <position position="145"/>
    </location>
    <ligand>
        <name>Zn(2+)</name>
        <dbReference type="ChEBI" id="CHEBI:29105"/>
        <note>catalytic</note>
    </ligand>
</feature>
<dbReference type="PANTHER" id="PTHR10127:SF883">
    <property type="entry name" value="ZINC METALLOPROTEINASE NAS-8"/>
    <property type="match status" value="1"/>
</dbReference>
<keyword evidence="7" id="KW-1185">Reference proteome</keyword>
<reference evidence="6 7" key="1">
    <citation type="submission" date="2024-04" db="EMBL/GenBank/DDBJ databases">
        <authorList>
            <person name="Rising A."/>
            <person name="Reimegard J."/>
            <person name="Sonavane S."/>
            <person name="Akerstrom W."/>
            <person name="Nylinder S."/>
            <person name="Hedman E."/>
            <person name="Kallberg Y."/>
        </authorList>
    </citation>
    <scope>NUCLEOTIDE SEQUENCE [LARGE SCALE GENOMIC DNA]</scope>
</reference>
<organism evidence="6 7">
    <name type="scientific">Larinioides sclopetarius</name>
    <dbReference type="NCBI Taxonomy" id="280406"/>
    <lineage>
        <taxon>Eukaryota</taxon>
        <taxon>Metazoa</taxon>
        <taxon>Ecdysozoa</taxon>
        <taxon>Arthropoda</taxon>
        <taxon>Chelicerata</taxon>
        <taxon>Arachnida</taxon>
        <taxon>Araneae</taxon>
        <taxon>Araneomorphae</taxon>
        <taxon>Entelegynae</taxon>
        <taxon>Araneoidea</taxon>
        <taxon>Araneidae</taxon>
        <taxon>Larinioides</taxon>
    </lineage>
</organism>
<dbReference type="GO" id="GO:0008270">
    <property type="term" value="F:zinc ion binding"/>
    <property type="evidence" value="ECO:0007669"/>
    <property type="project" value="UniProtKB-UniRule"/>
</dbReference>
<protein>
    <recommendedName>
        <fullName evidence="4">Metalloendopeptidase</fullName>
        <ecNumber evidence="4">3.4.24.-</ecNumber>
    </recommendedName>
</protein>
<dbReference type="Gene3D" id="3.40.390.10">
    <property type="entry name" value="Collagenase (Catalytic Domain)"/>
    <property type="match status" value="1"/>
</dbReference>
<dbReference type="PANTHER" id="PTHR10127">
    <property type="entry name" value="DISCOIDIN, CUB, EGF, LAMININ , AND ZINC METALLOPROTEASE DOMAIN CONTAINING"/>
    <property type="match status" value="1"/>
</dbReference>
<dbReference type="SUPFAM" id="SSF55486">
    <property type="entry name" value="Metalloproteases ('zincins'), catalytic domain"/>
    <property type="match status" value="1"/>
</dbReference>
<gene>
    <name evidence="6" type="ORF">LARSCL_LOCUS18150</name>
</gene>
<dbReference type="Pfam" id="PF01400">
    <property type="entry name" value="Astacin"/>
    <property type="match status" value="1"/>
</dbReference>
<feature type="signal peptide" evidence="4">
    <location>
        <begin position="1"/>
        <end position="21"/>
    </location>
</feature>
<dbReference type="CDD" id="cd04280">
    <property type="entry name" value="ZnMc_astacin_like"/>
    <property type="match status" value="1"/>
</dbReference>
<accession>A0AAV2BBQ4</accession>
<evidence type="ECO:0000256" key="3">
    <source>
        <dbReference type="PROSITE-ProRule" id="PRU01211"/>
    </source>
</evidence>
<keyword evidence="3 4" id="KW-0479">Metal-binding</keyword>
<dbReference type="InterPro" id="IPR034035">
    <property type="entry name" value="Astacin-like_dom"/>
</dbReference>
<evidence type="ECO:0000256" key="2">
    <source>
        <dbReference type="ARBA" id="ARBA00025529"/>
    </source>
</evidence>
<comment type="caution">
    <text evidence="3">Lacks conserved residue(s) required for the propagation of feature annotation.</text>
</comment>
<evidence type="ECO:0000313" key="6">
    <source>
        <dbReference type="EMBL" id="CAL1293379.1"/>
    </source>
</evidence>
<feature type="binding site" evidence="3">
    <location>
        <position position="155"/>
    </location>
    <ligand>
        <name>Zn(2+)</name>
        <dbReference type="ChEBI" id="CHEBI:29105"/>
        <note>catalytic</note>
    </ligand>
</feature>
<keyword evidence="4" id="KW-0732">Signal</keyword>
<sequence>MFVFQVLTVILLGSLLCYADSDKERFLEDNGLENPDLFEGDIIGLEDKDDRNAIPKAERLWPGGIIPYVMDAGLSSTVRLNMVLRAMWKYGNQTCIRFVPQTTETSYVRIFPGQGCYSGVGKSKSKTIQVISLGRGCGFMGTILHELGHTVGFFHEHSRSDRDDWITIFWENIKRGFESQFAKLEPEKNQLLSPFDFNSIMLYGSYTFSKDKKNLKTMIGKDGRILEPTRKRTNLSRSDILRIKKLYNCKE</sequence>
<dbReference type="EC" id="3.4.24.-" evidence="4"/>
<dbReference type="GO" id="GO:0004222">
    <property type="term" value="F:metalloendopeptidase activity"/>
    <property type="evidence" value="ECO:0007669"/>
    <property type="project" value="UniProtKB-UniRule"/>
</dbReference>
<dbReference type="Proteomes" id="UP001497382">
    <property type="component" value="Unassembled WGS sequence"/>
</dbReference>
<comment type="subunit">
    <text evidence="1">Monomer.</text>
</comment>
<evidence type="ECO:0000313" key="7">
    <source>
        <dbReference type="Proteomes" id="UP001497382"/>
    </source>
</evidence>
<dbReference type="SMART" id="SM00235">
    <property type="entry name" value="ZnMc"/>
    <property type="match status" value="1"/>
</dbReference>
<evidence type="ECO:0000256" key="1">
    <source>
        <dbReference type="ARBA" id="ARBA00011245"/>
    </source>
</evidence>
<keyword evidence="3 4" id="KW-0482">Metalloprotease</keyword>
<dbReference type="EMBL" id="CAXIEN010000325">
    <property type="protein sequence ID" value="CAL1293379.1"/>
    <property type="molecule type" value="Genomic_DNA"/>
</dbReference>
<evidence type="ECO:0000259" key="5">
    <source>
        <dbReference type="PROSITE" id="PS51864"/>
    </source>
</evidence>
<feature type="domain" description="Peptidase M12A" evidence="5">
    <location>
        <begin position="52"/>
        <end position="250"/>
    </location>
</feature>
<comment type="caution">
    <text evidence="6">The sequence shown here is derived from an EMBL/GenBank/DDBJ whole genome shotgun (WGS) entry which is preliminary data.</text>
</comment>
<feature type="active site" evidence="3">
    <location>
        <position position="146"/>
    </location>
</feature>
<name>A0AAV2BBQ4_9ARAC</name>
<evidence type="ECO:0000256" key="4">
    <source>
        <dbReference type="RuleBase" id="RU361183"/>
    </source>
</evidence>